<dbReference type="Gene3D" id="3.40.50.1820">
    <property type="entry name" value="alpha/beta hydrolase"/>
    <property type="match status" value="1"/>
</dbReference>
<feature type="region of interest" description="Disordered" evidence="4">
    <location>
        <begin position="1"/>
        <end position="20"/>
    </location>
</feature>
<evidence type="ECO:0000256" key="4">
    <source>
        <dbReference type="SAM" id="MobiDB-lite"/>
    </source>
</evidence>
<reference evidence="6 7" key="1">
    <citation type="submission" date="2020-12" db="EMBL/GenBank/DDBJ databases">
        <title>Microbacterium sp. HY060.</title>
        <authorList>
            <person name="Zhou J."/>
        </authorList>
    </citation>
    <scope>NUCLEOTIDE SEQUENCE [LARGE SCALE GENOMIC DNA]</scope>
    <source>
        <strain evidence="6 7">HY60</strain>
    </source>
</reference>
<feature type="compositionally biased region" description="Polar residues" evidence="4">
    <location>
        <begin position="1"/>
        <end position="10"/>
    </location>
</feature>
<dbReference type="InterPro" id="IPR050309">
    <property type="entry name" value="Type-B_Carboxylest/Lipase"/>
</dbReference>
<proteinExistence type="inferred from homology"/>
<evidence type="ECO:0000313" key="7">
    <source>
        <dbReference type="Proteomes" id="UP000662814"/>
    </source>
</evidence>
<evidence type="ECO:0000256" key="2">
    <source>
        <dbReference type="ARBA" id="ARBA00022801"/>
    </source>
</evidence>
<gene>
    <name evidence="6" type="ORF">HCR76_13935</name>
</gene>
<dbReference type="EMBL" id="CP061169">
    <property type="protein sequence ID" value="QPZ37895.1"/>
    <property type="molecule type" value="Genomic_DNA"/>
</dbReference>
<dbReference type="InterPro" id="IPR002018">
    <property type="entry name" value="CarbesteraseB"/>
</dbReference>
<dbReference type="SUPFAM" id="SSF53474">
    <property type="entry name" value="alpha/beta-Hydrolases"/>
    <property type="match status" value="1"/>
</dbReference>
<feature type="domain" description="Carboxylesterase type B" evidence="5">
    <location>
        <begin position="19"/>
        <end position="335"/>
    </location>
</feature>
<protein>
    <recommendedName>
        <fullName evidence="3">Carboxylic ester hydrolase</fullName>
        <ecNumber evidence="3">3.1.1.-</ecNumber>
    </recommendedName>
</protein>
<accession>A0ABX6YGR7</accession>
<evidence type="ECO:0000259" key="5">
    <source>
        <dbReference type="Pfam" id="PF00135"/>
    </source>
</evidence>
<organism evidence="6 7">
    <name type="scientific">Paramicrobacterium chengjingii</name>
    <dbReference type="NCBI Taxonomy" id="2769067"/>
    <lineage>
        <taxon>Bacteria</taxon>
        <taxon>Bacillati</taxon>
        <taxon>Actinomycetota</taxon>
        <taxon>Actinomycetes</taxon>
        <taxon>Micrococcales</taxon>
        <taxon>Microbacteriaceae</taxon>
        <taxon>Paramicrobacterium</taxon>
    </lineage>
</organism>
<evidence type="ECO:0000313" key="6">
    <source>
        <dbReference type="EMBL" id="QPZ37895.1"/>
    </source>
</evidence>
<keyword evidence="7" id="KW-1185">Reference proteome</keyword>
<dbReference type="PANTHER" id="PTHR11559">
    <property type="entry name" value="CARBOXYLESTERASE"/>
    <property type="match status" value="1"/>
</dbReference>
<evidence type="ECO:0000256" key="3">
    <source>
        <dbReference type="RuleBase" id="RU361235"/>
    </source>
</evidence>
<dbReference type="EC" id="3.1.1.-" evidence="3"/>
<dbReference type="Proteomes" id="UP000662814">
    <property type="component" value="Chromosome"/>
</dbReference>
<sequence>MTSTPSTAKTNAPEPDDGAVVQTTAGTVRGAQLGPHQLAFLGIPYAEAPVGERRFALPVAHEAWDGVRDATRYGATPLRDYMAGITLIPEPSYPGDETLTVNVFTPSIRPETSLPVLVWIHGGGFTTGSPSSPWYAAGTFPRDGVIVVSVSYRIGLDGFGVIDGAPDNRAVHDWMLALHWVRDNIRAFGGDPDRVTIGGQSAGGTAVLTLLSMPSAQPLFARVIAESPGWSTGERSEVAISTSRVATLLKIAATRDAFAEIPERDVFEAQQTSQKRGMTLAWLRRLMRGGSSMSWTPVADGELIPYAIDDALARGTGADKPLLIGANANETDAVVLGEPAALDLMPRTLALRLVGLGRSARHYARVTPGRSRRMLGSAATDAVFRFTTARVLAAKTGSVYAYDFRLPSALNQLTGHCMELPFVWDCLGGENVEASTGAHPPQEVADAMHAAWVQFIADGNAPWPDYDADGERRGWRVDRAPRTERIFDRERELIALEKRAL</sequence>
<dbReference type="InterPro" id="IPR019826">
    <property type="entry name" value="Carboxylesterase_B_AS"/>
</dbReference>
<dbReference type="PROSITE" id="PS00122">
    <property type="entry name" value="CARBOXYLESTERASE_B_1"/>
    <property type="match status" value="1"/>
</dbReference>
<name>A0ABX6YGR7_9MICO</name>
<dbReference type="InterPro" id="IPR029058">
    <property type="entry name" value="AB_hydrolase_fold"/>
</dbReference>
<dbReference type="RefSeq" id="WP_166991675.1">
    <property type="nucleotide sequence ID" value="NZ_CP061169.1"/>
</dbReference>
<evidence type="ECO:0000256" key="1">
    <source>
        <dbReference type="ARBA" id="ARBA00005964"/>
    </source>
</evidence>
<comment type="similarity">
    <text evidence="1 3">Belongs to the type-B carboxylesterase/lipase family.</text>
</comment>
<keyword evidence="2 3" id="KW-0378">Hydrolase</keyword>
<dbReference type="Pfam" id="PF00135">
    <property type="entry name" value="COesterase"/>
    <property type="match status" value="1"/>
</dbReference>